<dbReference type="OrthoDB" id="6419888at2759"/>
<dbReference type="AlphaFoldDB" id="A0A087TQM6"/>
<keyword evidence="3" id="KW-1185">Reference proteome</keyword>
<proteinExistence type="predicted"/>
<accession>A0A087TQM6</accession>
<dbReference type="EMBL" id="KK116320">
    <property type="protein sequence ID" value="KFM67415.1"/>
    <property type="molecule type" value="Genomic_DNA"/>
</dbReference>
<gene>
    <name evidence="2" type="ORF">X975_09053</name>
</gene>
<feature type="non-terminal residue" evidence="2">
    <location>
        <position position="73"/>
    </location>
</feature>
<name>A0A087TQM6_STEMI</name>
<sequence>MKEDGFLVEECISYLSKEKVISRDSWLDRMRNLAMSCAIVCLILLGSSAALGILGLIKNEISTIMVTGVMYSL</sequence>
<dbReference type="Proteomes" id="UP000054359">
    <property type="component" value="Unassembled WGS sequence"/>
</dbReference>
<organism evidence="2 3">
    <name type="scientific">Stegodyphus mimosarum</name>
    <name type="common">African social velvet spider</name>
    <dbReference type="NCBI Taxonomy" id="407821"/>
    <lineage>
        <taxon>Eukaryota</taxon>
        <taxon>Metazoa</taxon>
        <taxon>Ecdysozoa</taxon>
        <taxon>Arthropoda</taxon>
        <taxon>Chelicerata</taxon>
        <taxon>Arachnida</taxon>
        <taxon>Araneae</taxon>
        <taxon>Araneomorphae</taxon>
        <taxon>Entelegynae</taxon>
        <taxon>Eresoidea</taxon>
        <taxon>Eresidae</taxon>
        <taxon>Stegodyphus</taxon>
    </lineage>
</organism>
<evidence type="ECO:0000256" key="1">
    <source>
        <dbReference type="SAM" id="Phobius"/>
    </source>
</evidence>
<protein>
    <submittedName>
        <fullName evidence="2">Uncharacterized protein</fullName>
    </submittedName>
</protein>
<keyword evidence="1" id="KW-1133">Transmembrane helix</keyword>
<evidence type="ECO:0000313" key="2">
    <source>
        <dbReference type="EMBL" id="KFM67415.1"/>
    </source>
</evidence>
<keyword evidence="1" id="KW-0812">Transmembrane</keyword>
<reference evidence="2 3" key="1">
    <citation type="submission" date="2013-11" db="EMBL/GenBank/DDBJ databases">
        <title>Genome sequencing of Stegodyphus mimosarum.</title>
        <authorList>
            <person name="Bechsgaard J."/>
        </authorList>
    </citation>
    <scope>NUCLEOTIDE SEQUENCE [LARGE SCALE GENOMIC DNA]</scope>
</reference>
<feature type="transmembrane region" description="Helical" evidence="1">
    <location>
        <begin position="33"/>
        <end position="57"/>
    </location>
</feature>
<evidence type="ECO:0000313" key="3">
    <source>
        <dbReference type="Proteomes" id="UP000054359"/>
    </source>
</evidence>
<keyword evidence="1" id="KW-0472">Membrane</keyword>